<name>A0AA35M1N4_9HYPO</name>
<organism evidence="1 2">
    <name type="scientific">Clonostachys chloroleuca</name>
    <dbReference type="NCBI Taxonomy" id="1926264"/>
    <lineage>
        <taxon>Eukaryota</taxon>
        <taxon>Fungi</taxon>
        <taxon>Dikarya</taxon>
        <taxon>Ascomycota</taxon>
        <taxon>Pezizomycotina</taxon>
        <taxon>Sordariomycetes</taxon>
        <taxon>Hypocreomycetidae</taxon>
        <taxon>Hypocreales</taxon>
        <taxon>Bionectriaceae</taxon>
        <taxon>Clonostachys</taxon>
    </lineage>
</organism>
<evidence type="ECO:0000313" key="2">
    <source>
        <dbReference type="Proteomes" id="UP001160390"/>
    </source>
</evidence>
<gene>
    <name evidence="1" type="ORF">CCHLO57077_00019170</name>
</gene>
<proteinExistence type="predicted"/>
<comment type="caution">
    <text evidence="1">The sequence shown here is derived from an EMBL/GenBank/DDBJ whole genome shotgun (WGS) entry which is preliminary data.</text>
</comment>
<accession>A0AA35M1N4</accession>
<dbReference type="EMBL" id="CABFNP030000833">
    <property type="protein sequence ID" value="CAI6088490.1"/>
    <property type="molecule type" value="Genomic_DNA"/>
</dbReference>
<dbReference type="Proteomes" id="UP001160390">
    <property type="component" value="Unassembled WGS sequence"/>
</dbReference>
<reference evidence="1" key="1">
    <citation type="submission" date="2023-01" db="EMBL/GenBank/DDBJ databases">
        <authorList>
            <person name="Piombo E."/>
        </authorList>
    </citation>
    <scope>NUCLEOTIDE SEQUENCE</scope>
</reference>
<evidence type="ECO:0000313" key="1">
    <source>
        <dbReference type="EMBL" id="CAI6088490.1"/>
    </source>
</evidence>
<dbReference type="AlphaFoldDB" id="A0AA35M1N4"/>
<protein>
    <submittedName>
        <fullName evidence="1">Uncharacterized protein</fullName>
    </submittedName>
</protein>
<sequence length="152" mass="17468">MQPSVFSTSEELQKLIRESPNIRISFEESEIEPLVVHELEWQPIRHGAIVKQVMSDLKPKWKKVSPVEVNARMILHVRGPLKTSPGTLQLIVPMNDPKNAFNVKIKQPAGKETEMNWTINSLFLLDEETSIQPVKEVIKYISIVMKKLERSD</sequence>
<keyword evidence="2" id="KW-1185">Reference proteome</keyword>